<dbReference type="CDD" id="cd07246">
    <property type="entry name" value="VOC_like"/>
    <property type="match status" value="1"/>
</dbReference>
<dbReference type="Gene3D" id="3.30.720.110">
    <property type="match status" value="1"/>
</dbReference>
<reference evidence="2 3" key="1">
    <citation type="submission" date="2021-06" db="EMBL/GenBank/DDBJ databases">
        <title>Actinomycetes sequencing.</title>
        <authorList>
            <person name="Shan Q."/>
        </authorList>
    </citation>
    <scope>NUCLEOTIDE SEQUENCE [LARGE SCALE GENOMIC DNA]</scope>
    <source>
        <strain evidence="2 3">NEAU-G5</strain>
    </source>
</reference>
<protein>
    <submittedName>
        <fullName evidence="2">VOC family protein</fullName>
    </submittedName>
</protein>
<dbReference type="InterPro" id="IPR037523">
    <property type="entry name" value="VOC_core"/>
</dbReference>
<dbReference type="InterPro" id="IPR004360">
    <property type="entry name" value="Glyas_Fos-R_dOase_dom"/>
</dbReference>
<dbReference type="EMBL" id="JAHKNI010000017">
    <property type="protein sequence ID" value="MBU3066867.1"/>
    <property type="molecule type" value="Genomic_DNA"/>
</dbReference>
<dbReference type="Gene3D" id="3.30.720.120">
    <property type="match status" value="1"/>
</dbReference>
<dbReference type="RefSeq" id="WP_215922955.1">
    <property type="nucleotide sequence ID" value="NZ_JAHKNI010000017.1"/>
</dbReference>
<organism evidence="2 3">
    <name type="scientific">Nocardia albiluteola</name>
    <dbReference type="NCBI Taxonomy" id="2842303"/>
    <lineage>
        <taxon>Bacteria</taxon>
        <taxon>Bacillati</taxon>
        <taxon>Actinomycetota</taxon>
        <taxon>Actinomycetes</taxon>
        <taxon>Mycobacteriales</taxon>
        <taxon>Nocardiaceae</taxon>
        <taxon>Nocardia</taxon>
    </lineage>
</organism>
<dbReference type="InterPro" id="IPR029068">
    <property type="entry name" value="Glyas_Bleomycin-R_OHBP_Dase"/>
</dbReference>
<evidence type="ECO:0000259" key="1">
    <source>
        <dbReference type="PROSITE" id="PS51819"/>
    </source>
</evidence>
<evidence type="ECO:0000313" key="2">
    <source>
        <dbReference type="EMBL" id="MBU3066867.1"/>
    </source>
</evidence>
<dbReference type="PANTHER" id="PTHR34109:SF1">
    <property type="entry name" value="VOC DOMAIN-CONTAINING PROTEIN"/>
    <property type="match status" value="1"/>
</dbReference>
<comment type="caution">
    <text evidence="2">The sequence shown here is derived from an EMBL/GenBank/DDBJ whole genome shotgun (WGS) entry which is preliminary data.</text>
</comment>
<proteinExistence type="predicted"/>
<dbReference type="PROSITE" id="PS51819">
    <property type="entry name" value="VOC"/>
    <property type="match status" value="1"/>
</dbReference>
<dbReference type="Pfam" id="PF00903">
    <property type="entry name" value="Glyoxalase"/>
    <property type="match status" value="1"/>
</dbReference>
<dbReference type="PANTHER" id="PTHR34109">
    <property type="entry name" value="BNAUNNG04460D PROTEIN-RELATED"/>
    <property type="match status" value="1"/>
</dbReference>
<name>A0ABS6B987_9NOCA</name>
<sequence length="161" mass="17839">MTNSVNPIPEGYHSINCFLAVPDADAAIEFYGAVFGAEVLSRNDLPDGQAAHAELKVGDSTFQLGMPIPSENVLAPNPDWVHTSVVHYCPDVDAVTKLAREHGAKRVTDPETFVTGDRFGLVMDPFGHRWVIMTRVEDVSREEAERRVNEWMANQSNESDQ</sequence>
<dbReference type="SUPFAM" id="SSF54593">
    <property type="entry name" value="Glyoxalase/Bleomycin resistance protein/Dihydroxybiphenyl dioxygenase"/>
    <property type="match status" value="1"/>
</dbReference>
<keyword evidence="3" id="KW-1185">Reference proteome</keyword>
<feature type="domain" description="VOC" evidence="1">
    <location>
        <begin position="11"/>
        <end position="135"/>
    </location>
</feature>
<dbReference type="Proteomes" id="UP000733379">
    <property type="component" value="Unassembled WGS sequence"/>
</dbReference>
<evidence type="ECO:0000313" key="3">
    <source>
        <dbReference type="Proteomes" id="UP000733379"/>
    </source>
</evidence>
<gene>
    <name evidence="2" type="ORF">KO481_35775</name>
</gene>
<accession>A0ABS6B987</accession>